<dbReference type="InterPro" id="IPR043502">
    <property type="entry name" value="DNA/RNA_pol_sf"/>
</dbReference>
<feature type="domain" description="UmuC" evidence="16">
    <location>
        <begin position="6"/>
        <end position="185"/>
    </location>
</feature>
<evidence type="ECO:0000313" key="18">
    <source>
        <dbReference type="Proteomes" id="UP000627292"/>
    </source>
</evidence>
<proteinExistence type="inferred from homology"/>
<organism evidence="17 18">
    <name type="scientific">Filimonas zeae</name>
    <dbReference type="NCBI Taxonomy" id="1737353"/>
    <lineage>
        <taxon>Bacteria</taxon>
        <taxon>Pseudomonadati</taxon>
        <taxon>Bacteroidota</taxon>
        <taxon>Chitinophagia</taxon>
        <taxon>Chitinophagales</taxon>
        <taxon>Chitinophagaceae</taxon>
        <taxon>Filimonas</taxon>
    </lineage>
</organism>
<evidence type="ECO:0000256" key="1">
    <source>
        <dbReference type="ARBA" id="ARBA00004496"/>
    </source>
</evidence>
<keyword evidence="18" id="KW-1185">Reference proteome</keyword>
<dbReference type="PROSITE" id="PS50173">
    <property type="entry name" value="UMUC"/>
    <property type="match status" value="1"/>
</dbReference>
<keyword evidence="9 15" id="KW-0227">DNA damage</keyword>
<dbReference type="RefSeq" id="WP_188955887.1">
    <property type="nucleotide sequence ID" value="NZ_BMIB01000004.1"/>
</dbReference>
<evidence type="ECO:0000256" key="13">
    <source>
        <dbReference type="ARBA" id="ARBA00023204"/>
    </source>
</evidence>
<keyword evidence="11 15" id="KW-0239">DNA-directed DNA polymerase</keyword>
<keyword evidence="7 15" id="KW-0235">DNA replication</keyword>
<evidence type="ECO:0000256" key="11">
    <source>
        <dbReference type="ARBA" id="ARBA00022932"/>
    </source>
</evidence>
<dbReference type="GO" id="GO:0003887">
    <property type="term" value="F:DNA-directed DNA polymerase activity"/>
    <property type="evidence" value="ECO:0007669"/>
    <property type="project" value="UniProtKB-UniRule"/>
</dbReference>
<reference evidence="17" key="1">
    <citation type="journal article" date="2014" name="Int. J. Syst. Evol. Microbiol.">
        <title>Complete genome sequence of Corynebacterium casei LMG S-19264T (=DSM 44701T), isolated from a smear-ripened cheese.</title>
        <authorList>
            <consortium name="US DOE Joint Genome Institute (JGI-PGF)"/>
            <person name="Walter F."/>
            <person name="Albersmeier A."/>
            <person name="Kalinowski J."/>
            <person name="Ruckert C."/>
        </authorList>
    </citation>
    <scope>NUCLEOTIDE SEQUENCE</scope>
    <source>
        <strain evidence="17">CGMCC 1.15290</strain>
    </source>
</reference>
<dbReference type="SUPFAM" id="SSF56672">
    <property type="entry name" value="DNA/RNA polymerases"/>
    <property type="match status" value="1"/>
</dbReference>
<dbReference type="Gene3D" id="3.30.70.270">
    <property type="match status" value="1"/>
</dbReference>
<keyword evidence="5 15" id="KW-0808">Transferase</keyword>
<dbReference type="InterPro" id="IPR043128">
    <property type="entry name" value="Rev_trsase/Diguanyl_cyclase"/>
</dbReference>
<feature type="active site" evidence="15">
    <location>
        <position position="105"/>
    </location>
</feature>
<feature type="binding site" evidence="15">
    <location>
        <position position="10"/>
    </location>
    <ligand>
        <name>Mg(2+)</name>
        <dbReference type="ChEBI" id="CHEBI:18420"/>
    </ligand>
</feature>
<accession>A0A917J1U8</accession>
<dbReference type="GO" id="GO:0000287">
    <property type="term" value="F:magnesium ion binding"/>
    <property type="evidence" value="ECO:0007669"/>
    <property type="project" value="UniProtKB-UniRule"/>
</dbReference>
<reference evidence="17" key="2">
    <citation type="submission" date="2020-09" db="EMBL/GenBank/DDBJ databases">
        <authorList>
            <person name="Sun Q."/>
            <person name="Zhou Y."/>
        </authorList>
    </citation>
    <scope>NUCLEOTIDE SEQUENCE</scope>
    <source>
        <strain evidence="17">CGMCC 1.15290</strain>
    </source>
</reference>
<comment type="subcellular location">
    <subcellularLocation>
        <location evidence="1 15">Cytoplasm</location>
    </subcellularLocation>
</comment>
<dbReference type="InterPro" id="IPR017961">
    <property type="entry name" value="DNA_pol_Y-fam_little_finger"/>
</dbReference>
<dbReference type="InterPro" id="IPR036775">
    <property type="entry name" value="DNA_pol_Y-fam_lit_finger_sf"/>
</dbReference>
<protein>
    <recommendedName>
        <fullName evidence="15">DNA polymerase IV</fullName>
        <shortName evidence="15">Pol IV</shortName>
        <ecNumber evidence="15">2.7.7.7</ecNumber>
    </recommendedName>
</protein>
<evidence type="ECO:0000256" key="6">
    <source>
        <dbReference type="ARBA" id="ARBA00022695"/>
    </source>
</evidence>
<feature type="site" description="Substrate discrimination" evidence="15">
    <location>
        <position position="15"/>
    </location>
</feature>
<evidence type="ECO:0000256" key="4">
    <source>
        <dbReference type="ARBA" id="ARBA00022490"/>
    </source>
</evidence>
<dbReference type="Pfam" id="PF00817">
    <property type="entry name" value="IMS"/>
    <property type="match status" value="1"/>
</dbReference>
<dbReference type="NCBIfam" id="NF002677">
    <property type="entry name" value="PRK02406.1"/>
    <property type="match status" value="1"/>
</dbReference>
<name>A0A917J1U8_9BACT</name>
<evidence type="ECO:0000256" key="7">
    <source>
        <dbReference type="ARBA" id="ARBA00022705"/>
    </source>
</evidence>
<dbReference type="EC" id="2.7.7.7" evidence="15"/>
<feature type="binding site" evidence="15">
    <location>
        <position position="104"/>
    </location>
    <ligand>
        <name>Mg(2+)</name>
        <dbReference type="ChEBI" id="CHEBI:18420"/>
    </ligand>
</feature>
<comment type="subunit">
    <text evidence="15">Monomer.</text>
</comment>
<evidence type="ECO:0000256" key="8">
    <source>
        <dbReference type="ARBA" id="ARBA00022723"/>
    </source>
</evidence>
<dbReference type="Pfam" id="PF11799">
    <property type="entry name" value="IMS_C"/>
    <property type="match status" value="1"/>
</dbReference>
<evidence type="ECO:0000256" key="12">
    <source>
        <dbReference type="ARBA" id="ARBA00023125"/>
    </source>
</evidence>
<keyword evidence="4 15" id="KW-0963">Cytoplasm</keyword>
<evidence type="ECO:0000256" key="9">
    <source>
        <dbReference type="ARBA" id="ARBA00022763"/>
    </source>
</evidence>
<dbReference type="PANTHER" id="PTHR11076">
    <property type="entry name" value="DNA REPAIR POLYMERASE UMUC / TRANSFERASE FAMILY MEMBER"/>
    <property type="match status" value="1"/>
</dbReference>
<dbReference type="InterPro" id="IPR001126">
    <property type="entry name" value="UmuC"/>
</dbReference>
<dbReference type="Gene3D" id="3.30.1490.100">
    <property type="entry name" value="DNA polymerase, Y-family, little finger domain"/>
    <property type="match status" value="1"/>
</dbReference>
<dbReference type="GO" id="GO:0003684">
    <property type="term" value="F:damaged DNA binding"/>
    <property type="evidence" value="ECO:0007669"/>
    <property type="project" value="InterPro"/>
</dbReference>
<dbReference type="FunFam" id="3.40.1170.60:FF:000001">
    <property type="entry name" value="DNA polymerase IV"/>
    <property type="match status" value="1"/>
</dbReference>
<dbReference type="HAMAP" id="MF_01113">
    <property type="entry name" value="DNApol_IV"/>
    <property type="match status" value="1"/>
</dbReference>
<keyword evidence="6 15" id="KW-0548">Nucleotidyltransferase</keyword>
<keyword evidence="12 15" id="KW-0238">DNA-binding</keyword>
<dbReference type="GO" id="GO:0005829">
    <property type="term" value="C:cytosol"/>
    <property type="evidence" value="ECO:0007669"/>
    <property type="project" value="TreeGrafter"/>
</dbReference>
<comment type="similarity">
    <text evidence="2 15">Belongs to the DNA polymerase type-Y family.</text>
</comment>
<dbReference type="InterPro" id="IPR022880">
    <property type="entry name" value="DNApol_IV"/>
</dbReference>
<dbReference type="AlphaFoldDB" id="A0A917J1U8"/>
<comment type="catalytic activity">
    <reaction evidence="14 15">
        <text>DNA(n) + a 2'-deoxyribonucleoside 5'-triphosphate = DNA(n+1) + diphosphate</text>
        <dbReference type="Rhea" id="RHEA:22508"/>
        <dbReference type="Rhea" id="RHEA-COMP:17339"/>
        <dbReference type="Rhea" id="RHEA-COMP:17340"/>
        <dbReference type="ChEBI" id="CHEBI:33019"/>
        <dbReference type="ChEBI" id="CHEBI:61560"/>
        <dbReference type="ChEBI" id="CHEBI:173112"/>
        <dbReference type="EC" id="2.7.7.7"/>
    </reaction>
</comment>
<keyword evidence="3 15" id="KW-0515">Mutator protein</keyword>
<evidence type="ECO:0000313" key="17">
    <source>
        <dbReference type="EMBL" id="GGH76423.1"/>
    </source>
</evidence>
<dbReference type="Proteomes" id="UP000627292">
    <property type="component" value="Unassembled WGS sequence"/>
</dbReference>
<dbReference type="EMBL" id="BMIB01000004">
    <property type="protein sequence ID" value="GGH76423.1"/>
    <property type="molecule type" value="Genomic_DNA"/>
</dbReference>
<keyword evidence="10 15" id="KW-0460">Magnesium</keyword>
<evidence type="ECO:0000256" key="5">
    <source>
        <dbReference type="ARBA" id="ARBA00022679"/>
    </source>
</evidence>
<dbReference type="GO" id="GO:0042276">
    <property type="term" value="P:error-prone translesion synthesis"/>
    <property type="evidence" value="ECO:0007669"/>
    <property type="project" value="TreeGrafter"/>
</dbReference>
<sequence length="392" mass="44012">MVQRYIAHFDLDSFFVSVEVLRDPSLKGKAVIVGGSPERGVVAACSYAARKFGVHSAMPMKRALQLCPHAILLKGTRGEYSRYSRIVTEIIAAKAPLFEKASIDEFYIDLTGMDKYFNPYQWTIDLRQEIIDKTELPISFGLAANKMVAKIATDEAKPNGYLYVHPGMEQAFLAPLAVNKIPGVGKQTFTTLQAMSIYKIGDILKFTPETLERKLGKYGSELHQKAQGIHHGVVTAEHEAKSISTENTFHENVLDEEYLHMQLVRMTERVAYELRQDEKMAGCVAVKIRYPDFTTTSKQMTISYTFSDDELLQAATDLFQKLYKKGTPVRLLGVRLTDFVSDGVQGNLFVDADKKANLYKAIDDVKNKFGKQALNKARTVPLPKKDVPPEEE</sequence>
<comment type="function">
    <text evidence="15">Poorly processive, error-prone DNA polymerase involved in untargeted mutagenesis. Copies undamaged DNA at stalled replication forks, which arise in vivo from mismatched or misaligned primer ends. These misaligned primers can be extended by PolIV. Exhibits no 3'-5' exonuclease (proofreading) activity. May be involved in translesional synthesis, in conjunction with the beta clamp from PolIII.</text>
</comment>
<evidence type="ECO:0000256" key="14">
    <source>
        <dbReference type="ARBA" id="ARBA00049244"/>
    </source>
</evidence>
<dbReference type="InterPro" id="IPR053848">
    <property type="entry name" value="IMS_HHH_1"/>
</dbReference>
<dbReference type="GO" id="GO:0006261">
    <property type="term" value="P:DNA-templated DNA replication"/>
    <property type="evidence" value="ECO:0007669"/>
    <property type="project" value="UniProtKB-UniRule"/>
</dbReference>
<evidence type="ECO:0000259" key="16">
    <source>
        <dbReference type="PROSITE" id="PS50173"/>
    </source>
</evidence>
<evidence type="ECO:0000256" key="10">
    <source>
        <dbReference type="ARBA" id="ARBA00022842"/>
    </source>
</evidence>
<dbReference type="GO" id="GO:0006281">
    <property type="term" value="P:DNA repair"/>
    <property type="evidence" value="ECO:0007669"/>
    <property type="project" value="UniProtKB-UniRule"/>
</dbReference>
<dbReference type="Gene3D" id="1.10.150.20">
    <property type="entry name" value="5' to 3' exonuclease, C-terminal subdomain"/>
    <property type="match status" value="1"/>
</dbReference>
<keyword evidence="13 15" id="KW-0234">DNA repair</keyword>
<dbReference type="PANTHER" id="PTHR11076:SF33">
    <property type="entry name" value="DNA POLYMERASE KAPPA"/>
    <property type="match status" value="1"/>
</dbReference>
<evidence type="ECO:0000256" key="15">
    <source>
        <dbReference type="HAMAP-Rule" id="MF_01113"/>
    </source>
</evidence>
<keyword evidence="8 15" id="KW-0479">Metal-binding</keyword>
<dbReference type="CDD" id="cd03586">
    <property type="entry name" value="PolY_Pol_IV_kappa"/>
    <property type="match status" value="1"/>
</dbReference>
<comment type="cofactor">
    <cofactor evidence="15">
        <name>Mg(2+)</name>
        <dbReference type="ChEBI" id="CHEBI:18420"/>
    </cofactor>
    <text evidence="15">Binds 2 magnesium ions per subunit.</text>
</comment>
<dbReference type="GO" id="GO:0009432">
    <property type="term" value="P:SOS response"/>
    <property type="evidence" value="ECO:0007669"/>
    <property type="project" value="TreeGrafter"/>
</dbReference>
<evidence type="ECO:0000256" key="3">
    <source>
        <dbReference type="ARBA" id="ARBA00022457"/>
    </source>
</evidence>
<dbReference type="InterPro" id="IPR050116">
    <property type="entry name" value="DNA_polymerase-Y"/>
</dbReference>
<comment type="caution">
    <text evidence="17">The sequence shown here is derived from an EMBL/GenBank/DDBJ whole genome shotgun (WGS) entry which is preliminary data.</text>
</comment>
<dbReference type="SUPFAM" id="SSF100879">
    <property type="entry name" value="Lesion bypass DNA polymerase (Y-family), little finger domain"/>
    <property type="match status" value="1"/>
</dbReference>
<dbReference type="Pfam" id="PF21999">
    <property type="entry name" value="IMS_HHH_1"/>
    <property type="match status" value="1"/>
</dbReference>
<dbReference type="Gene3D" id="3.40.1170.60">
    <property type="match status" value="1"/>
</dbReference>
<gene>
    <name evidence="15 17" type="primary">dinB</name>
    <name evidence="17" type="ORF">GCM10011379_41240</name>
</gene>
<evidence type="ECO:0000256" key="2">
    <source>
        <dbReference type="ARBA" id="ARBA00010945"/>
    </source>
</evidence>